<keyword evidence="6" id="KW-0407">Ion channel</keyword>
<accession>A0A6A4WMR2</accession>
<keyword evidence="6" id="KW-0406">Ion transport</keyword>
<protein>
    <recommendedName>
        <fullName evidence="6">Bestrophin homolog</fullName>
    </recommendedName>
</protein>
<dbReference type="GO" id="GO:0034707">
    <property type="term" value="C:chloride channel complex"/>
    <property type="evidence" value="ECO:0007669"/>
    <property type="project" value="UniProtKB-KW"/>
</dbReference>
<dbReference type="InterPro" id="IPR000615">
    <property type="entry name" value="Bestrophin"/>
</dbReference>
<evidence type="ECO:0000256" key="7">
    <source>
        <dbReference type="SAM" id="MobiDB-lite"/>
    </source>
</evidence>
<evidence type="ECO:0000313" key="9">
    <source>
        <dbReference type="Proteomes" id="UP000440578"/>
    </source>
</evidence>
<reference evidence="8 9" key="1">
    <citation type="submission" date="2019-07" db="EMBL/GenBank/DDBJ databases">
        <title>Draft genome assembly of a fouling barnacle, Amphibalanus amphitrite (Darwin, 1854): The first reference genome for Thecostraca.</title>
        <authorList>
            <person name="Kim W."/>
        </authorList>
    </citation>
    <scope>NUCLEOTIDE SEQUENCE [LARGE SCALE GENOMIC DNA]</scope>
    <source>
        <strain evidence="8">SNU_AA5</strain>
        <tissue evidence="8">Soma without cirri and trophi</tissue>
    </source>
</reference>
<feature type="region of interest" description="Disordered" evidence="7">
    <location>
        <begin position="396"/>
        <end position="496"/>
    </location>
</feature>
<evidence type="ECO:0000256" key="1">
    <source>
        <dbReference type="ARBA" id="ARBA00004370"/>
    </source>
</evidence>
<dbReference type="GO" id="GO:0005254">
    <property type="term" value="F:chloride channel activity"/>
    <property type="evidence" value="ECO:0007669"/>
    <property type="project" value="UniProtKB-KW"/>
</dbReference>
<evidence type="ECO:0000256" key="6">
    <source>
        <dbReference type="RuleBase" id="RU363126"/>
    </source>
</evidence>
<feature type="region of interest" description="Disordered" evidence="7">
    <location>
        <begin position="302"/>
        <end position="353"/>
    </location>
</feature>
<evidence type="ECO:0000256" key="5">
    <source>
        <dbReference type="ARBA" id="ARBA00034769"/>
    </source>
</evidence>
<dbReference type="GO" id="GO:0005886">
    <property type="term" value="C:plasma membrane"/>
    <property type="evidence" value="ECO:0007669"/>
    <property type="project" value="UniProtKB-SubCell"/>
</dbReference>
<dbReference type="PANTHER" id="PTHR10736">
    <property type="entry name" value="BESTROPHIN"/>
    <property type="match status" value="1"/>
</dbReference>
<feature type="compositionally biased region" description="Polar residues" evidence="7">
    <location>
        <begin position="334"/>
        <end position="353"/>
    </location>
</feature>
<dbReference type="OrthoDB" id="201595at2759"/>
<comment type="similarity">
    <text evidence="5 6">Belongs to the anion channel-forming bestrophin (TC 1.A.46) family. Calcium-sensitive chloride channel subfamily.</text>
</comment>
<dbReference type="InterPro" id="IPR021134">
    <property type="entry name" value="Bestrophin-like"/>
</dbReference>
<keyword evidence="6" id="KW-0813">Transport</keyword>
<feature type="compositionally biased region" description="Gly residues" evidence="7">
    <location>
        <begin position="315"/>
        <end position="324"/>
    </location>
</feature>
<organism evidence="8 9">
    <name type="scientific">Amphibalanus amphitrite</name>
    <name type="common">Striped barnacle</name>
    <name type="synonym">Balanus amphitrite</name>
    <dbReference type="NCBI Taxonomy" id="1232801"/>
    <lineage>
        <taxon>Eukaryota</taxon>
        <taxon>Metazoa</taxon>
        <taxon>Ecdysozoa</taxon>
        <taxon>Arthropoda</taxon>
        <taxon>Crustacea</taxon>
        <taxon>Multicrustacea</taxon>
        <taxon>Cirripedia</taxon>
        <taxon>Thoracica</taxon>
        <taxon>Thoracicalcarea</taxon>
        <taxon>Balanomorpha</taxon>
        <taxon>Balanoidea</taxon>
        <taxon>Balanidae</taxon>
        <taxon>Amphibalaninae</taxon>
        <taxon>Amphibalanus</taxon>
    </lineage>
</organism>
<evidence type="ECO:0000256" key="3">
    <source>
        <dbReference type="ARBA" id="ARBA00022989"/>
    </source>
</evidence>
<dbReference type="AlphaFoldDB" id="A0A6A4WMR2"/>
<feature type="compositionally biased region" description="Gly residues" evidence="7">
    <location>
        <begin position="476"/>
        <end position="490"/>
    </location>
</feature>
<keyword evidence="6" id="KW-0868">Chloride</keyword>
<comment type="function">
    <text evidence="6">Forms chloride channels.</text>
</comment>
<gene>
    <name evidence="8" type="primary">BEST3_0</name>
    <name evidence="8" type="ORF">FJT64_023303</name>
</gene>
<comment type="subcellular location">
    <subcellularLocation>
        <location evidence="6">Cell membrane</location>
        <topology evidence="6">Multi-pass membrane protein</topology>
    </subcellularLocation>
    <subcellularLocation>
        <location evidence="1">Membrane</location>
    </subcellularLocation>
</comment>
<dbReference type="PANTHER" id="PTHR10736:SF65">
    <property type="entry name" value="BESTROPHIN 1, ISOFORM C-RELATED"/>
    <property type="match status" value="1"/>
</dbReference>
<feature type="transmembrane region" description="Helical" evidence="6">
    <location>
        <begin position="163"/>
        <end position="180"/>
    </location>
</feature>
<keyword evidence="3 6" id="KW-1133">Transmembrane helix</keyword>
<dbReference type="EMBL" id="VIIS01000791">
    <property type="protein sequence ID" value="KAF0304990.1"/>
    <property type="molecule type" value="Genomic_DNA"/>
</dbReference>
<keyword evidence="2 6" id="KW-0812">Transmembrane</keyword>
<comment type="caution">
    <text evidence="8">The sequence shown here is derived from an EMBL/GenBank/DDBJ whole genome shotgun (WGS) entry which is preliminary data.</text>
</comment>
<keyword evidence="6" id="KW-0869">Chloride channel</keyword>
<feature type="transmembrane region" description="Helical" evidence="6">
    <location>
        <begin position="122"/>
        <end position="143"/>
    </location>
</feature>
<proteinExistence type="inferred from homology"/>
<dbReference type="Proteomes" id="UP000440578">
    <property type="component" value="Unassembled WGS sequence"/>
</dbReference>
<dbReference type="Pfam" id="PF01062">
    <property type="entry name" value="Bestrophin"/>
    <property type="match status" value="1"/>
</dbReference>
<name>A0A6A4WMR2_AMPAM</name>
<evidence type="ECO:0000256" key="2">
    <source>
        <dbReference type="ARBA" id="ARBA00022692"/>
    </source>
</evidence>
<keyword evidence="9" id="KW-1185">Reference proteome</keyword>
<sequence length="496" mass="54949">MCLCVCLQDDRGRLIRRTIMRYVNLSFVYTMSQVCTRVKKRFPTLDHLVEAGIMTDTEKKIFELMNKKTPHLKYWMPLVWAGSIVTKARKEGRIRDDFAVKTLVDSINTFRSGLGSVLNYDWISVPLVYTQTVTLAVYTFFIAELMGRQFVKGNEPDHETIDLYVPIFTFLQFFFYMGWLRVAETLFNPFGDDDDDFEINWMIDRNLQVSYIIVDEMHEDHPELVRDQYWEDVIPADLPYTVAAEQYRREPPQGSAAQIDVKKTEMVVTDAPPTIPEEEEPEIRTLVTPKDVEAAQSSVIADSLRPPPTSAMDIGGSGSPGAGGDPHEPLSPTVVGSATTSLESRLSGAMQTASLKRSVRGLMNKLSNRVRVSDTPTNVLDEMFVMSDLDLAAGSRGSLPADSASQVGGEPRDPLLGRTTSVPESEECGSPQRRLSGSSEGSEDRPAPKFLPGDYNFMITTVPEEEEEESVSGRTGAAGGRDGRNGGGTGECLSAE</sequence>
<evidence type="ECO:0000313" key="8">
    <source>
        <dbReference type="EMBL" id="KAF0304990.1"/>
    </source>
</evidence>
<evidence type="ECO:0000256" key="4">
    <source>
        <dbReference type="ARBA" id="ARBA00023136"/>
    </source>
</evidence>
<keyword evidence="4 6" id="KW-0472">Membrane</keyword>
<keyword evidence="6" id="KW-1003">Cell membrane</keyword>